<evidence type="ECO:0000313" key="5">
    <source>
        <dbReference type="EMBL" id="KAK2662707.1"/>
    </source>
</evidence>
<proteinExistence type="inferred from homology"/>
<keyword evidence="3" id="KW-0378">Hydrolase</keyword>
<feature type="domain" description="Ubiquitin-like protease family profile" evidence="4">
    <location>
        <begin position="1"/>
        <end position="131"/>
    </location>
</feature>
<gene>
    <name evidence="5" type="ORF">Ddye_001281</name>
</gene>
<accession>A0AAD9XNQ2</accession>
<dbReference type="GO" id="GO:0006508">
    <property type="term" value="P:proteolysis"/>
    <property type="evidence" value="ECO:0007669"/>
    <property type="project" value="UniProtKB-KW"/>
</dbReference>
<comment type="caution">
    <text evidence="5">The sequence shown here is derived from an EMBL/GenBank/DDBJ whole genome shotgun (WGS) entry which is preliminary data.</text>
</comment>
<dbReference type="Gene3D" id="3.40.395.10">
    <property type="entry name" value="Adenoviral Proteinase, Chain A"/>
    <property type="match status" value="1"/>
</dbReference>
<protein>
    <recommendedName>
        <fullName evidence="4">Ubiquitin-like protease family profile domain-containing protein</fullName>
    </recommendedName>
</protein>
<evidence type="ECO:0000256" key="2">
    <source>
        <dbReference type="ARBA" id="ARBA00022670"/>
    </source>
</evidence>
<dbReference type="PROSITE" id="PS50600">
    <property type="entry name" value="ULP_PROTEASE"/>
    <property type="match status" value="1"/>
</dbReference>
<organism evidence="5 6">
    <name type="scientific">Dipteronia dyeriana</name>
    <dbReference type="NCBI Taxonomy" id="168575"/>
    <lineage>
        <taxon>Eukaryota</taxon>
        <taxon>Viridiplantae</taxon>
        <taxon>Streptophyta</taxon>
        <taxon>Embryophyta</taxon>
        <taxon>Tracheophyta</taxon>
        <taxon>Spermatophyta</taxon>
        <taxon>Magnoliopsida</taxon>
        <taxon>eudicotyledons</taxon>
        <taxon>Gunneridae</taxon>
        <taxon>Pentapetalae</taxon>
        <taxon>rosids</taxon>
        <taxon>malvids</taxon>
        <taxon>Sapindales</taxon>
        <taxon>Sapindaceae</taxon>
        <taxon>Hippocastanoideae</taxon>
        <taxon>Acereae</taxon>
        <taxon>Dipteronia</taxon>
    </lineage>
</organism>
<evidence type="ECO:0000259" key="4">
    <source>
        <dbReference type="PROSITE" id="PS50600"/>
    </source>
</evidence>
<dbReference type="EMBL" id="JANJYI010000001">
    <property type="protein sequence ID" value="KAK2662707.1"/>
    <property type="molecule type" value="Genomic_DNA"/>
</dbReference>
<dbReference type="Proteomes" id="UP001280121">
    <property type="component" value="Unassembled WGS sequence"/>
</dbReference>
<sequence>MLTIKVPRDRKRFTFTVSPYVDPTVKRLRKLKMPKFESDTQVDEEILRSIMNIGLLEVKPAWFELLLSPKGWLEGDILFPANVNGIHWVVVEVNLKERAIKVYDSYPYANSVDEILRSDCGIFTLKFLEYLWAEKQFDFEAKDGAPVRVKITT</sequence>
<dbReference type="SUPFAM" id="SSF54001">
    <property type="entry name" value="Cysteine proteinases"/>
    <property type="match status" value="1"/>
</dbReference>
<keyword evidence="2" id="KW-0645">Protease</keyword>
<dbReference type="InterPro" id="IPR003653">
    <property type="entry name" value="Peptidase_C48_C"/>
</dbReference>
<name>A0AAD9XNQ2_9ROSI</name>
<reference evidence="5" key="1">
    <citation type="journal article" date="2023" name="Plant J.">
        <title>Genome sequences and population genomics provide insights into the demographic history, inbreeding, and mutation load of two 'living fossil' tree species of Dipteronia.</title>
        <authorList>
            <person name="Feng Y."/>
            <person name="Comes H.P."/>
            <person name="Chen J."/>
            <person name="Zhu S."/>
            <person name="Lu R."/>
            <person name="Zhang X."/>
            <person name="Li P."/>
            <person name="Qiu J."/>
            <person name="Olsen K.M."/>
            <person name="Qiu Y."/>
        </authorList>
    </citation>
    <scope>NUCLEOTIDE SEQUENCE</scope>
    <source>
        <strain evidence="5">KIB01</strain>
    </source>
</reference>
<dbReference type="Pfam" id="PF02902">
    <property type="entry name" value="Peptidase_C48"/>
    <property type="match status" value="1"/>
</dbReference>
<keyword evidence="6" id="KW-1185">Reference proteome</keyword>
<evidence type="ECO:0000256" key="3">
    <source>
        <dbReference type="ARBA" id="ARBA00022801"/>
    </source>
</evidence>
<dbReference type="AlphaFoldDB" id="A0AAD9XNQ2"/>
<evidence type="ECO:0000313" key="6">
    <source>
        <dbReference type="Proteomes" id="UP001280121"/>
    </source>
</evidence>
<comment type="similarity">
    <text evidence="1">Belongs to the peptidase C48 family.</text>
</comment>
<evidence type="ECO:0000256" key="1">
    <source>
        <dbReference type="ARBA" id="ARBA00005234"/>
    </source>
</evidence>
<dbReference type="GO" id="GO:0008234">
    <property type="term" value="F:cysteine-type peptidase activity"/>
    <property type="evidence" value="ECO:0007669"/>
    <property type="project" value="InterPro"/>
</dbReference>
<dbReference type="InterPro" id="IPR038765">
    <property type="entry name" value="Papain-like_cys_pep_sf"/>
</dbReference>